<dbReference type="GO" id="GO:0000724">
    <property type="term" value="P:double-strand break repair via homologous recombination"/>
    <property type="evidence" value="ECO:0007669"/>
    <property type="project" value="TreeGrafter"/>
</dbReference>
<dbReference type="PANTHER" id="PTHR46427:SF1">
    <property type="entry name" value="ANKYRIN REPEAT AND LEM DOMAIN-CONTAINING PROTEIN 1"/>
    <property type="match status" value="1"/>
</dbReference>
<gene>
    <name evidence="4" type="ORF">L798_07265</name>
</gene>
<evidence type="ECO:0000259" key="3">
    <source>
        <dbReference type="PROSITE" id="PS50954"/>
    </source>
</evidence>
<organism evidence="4 5">
    <name type="scientific">Zootermopsis nevadensis</name>
    <name type="common">Dampwood termite</name>
    <dbReference type="NCBI Taxonomy" id="136037"/>
    <lineage>
        <taxon>Eukaryota</taxon>
        <taxon>Metazoa</taxon>
        <taxon>Ecdysozoa</taxon>
        <taxon>Arthropoda</taxon>
        <taxon>Hexapoda</taxon>
        <taxon>Insecta</taxon>
        <taxon>Pterygota</taxon>
        <taxon>Neoptera</taxon>
        <taxon>Polyneoptera</taxon>
        <taxon>Dictyoptera</taxon>
        <taxon>Blattodea</taxon>
        <taxon>Blattoidea</taxon>
        <taxon>Termitoidae</taxon>
        <taxon>Termopsidae</taxon>
        <taxon>Zootermopsis</taxon>
    </lineage>
</organism>
<dbReference type="SMART" id="SM00248">
    <property type="entry name" value="ANK"/>
    <property type="match status" value="3"/>
</dbReference>
<dbReference type="InterPro" id="IPR036770">
    <property type="entry name" value="Ankyrin_rpt-contain_sf"/>
</dbReference>
<evidence type="ECO:0000256" key="1">
    <source>
        <dbReference type="PROSITE-ProRule" id="PRU00023"/>
    </source>
</evidence>
<dbReference type="SMART" id="SM00540">
    <property type="entry name" value="LEM"/>
    <property type="match status" value="1"/>
</dbReference>
<feature type="region of interest" description="Disordered" evidence="2">
    <location>
        <begin position="611"/>
        <end position="643"/>
    </location>
</feature>
<protein>
    <submittedName>
        <fullName evidence="4">Ankyrin repeat and LEM domain-containing protein 1</fullName>
    </submittedName>
</protein>
<dbReference type="EMBL" id="KK852722">
    <property type="protein sequence ID" value="KDR17724.1"/>
    <property type="molecule type" value="Genomic_DNA"/>
</dbReference>
<dbReference type="OrthoDB" id="1601181at2759"/>
<dbReference type="eggNOG" id="KOG0504">
    <property type="taxonomic scope" value="Eukaryota"/>
</dbReference>
<keyword evidence="1" id="KW-0040">ANK repeat</keyword>
<dbReference type="GO" id="GO:0000712">
    <property type="term" value="P:resolution of meiotic recombination intermediates"/>
    <property type="evidence" value="ECO:0007669"/>
    <property type="project" value="TreeGrafter"/>
</dbReference>
<accession>A0A067R5W2</accession>
<evidence type="ECO:0000313" key="5">
    <source>
        <dbReference type="Proteomes" id="UP000027135"/>
    </source>
</evidence>
<dbReference type="GO" id="GO:0005737">
    <property type="term" value="C:cytoplasm"/>
    <property type="evidence" value="ECO:0007669"/>
    <property type="project" value="TreeGrafter"/>
</dbReference>
<dbReference type="PROSITE" id="PS50954">
    <property type="entry name" value="LEM"/>
    <property type="match status" value="1"/>
</dbReference>
<dbReference type="PROSITE" id="PS50297">
    <property type="entry name" value="ANK_REP_REGION"/>
    <property type="match status" value="1"/>
</dbReference>
<dbReference type="AlphaFoldDB" id="A0A067R5W2"/>
<dbReference type="STRING" id="136037.A0A067R5W2"/>
<dbReference type="InterPro" id="IPR034998">
    <property type="entry name" value="ANKLE1"/>
</dbReference>
<keyword evidence="5" id="KW-1185">Reference proteome</keyword>
<feature type="domain" description="LEM" evidence="3">
    <location>
        <begin position="640"/>
        <end position="684"/>
    </location>
</feature>
<feature type="compositionally biased region" description="Low complexity" evidence="2">
    <location>
        <begin position="633"/>
        <end position="643"/>
    </location>
</feature>
<dbReference type="OMA" id="FHLVIGN"/>
<dbReference type="Pfam" id="PF12796">
    <property type="entry name" value="Ank_2"/>
    <property type="match status" value="1"/>
</dbReference>
<dbReference type="PANTHER" id="PTHR46427">
    <property type="entry name" value="ANKYRIN REPEAT AND LEM DOMAIN-CONTAINING PROTEIN 1"/>
    <property type="match status" value="1"/>
</dbReference>
<dbReference type="InterPro" id="IPR011015">
    <property type="entry name" value="LEM/LEM-like_dom_sf"/>
</dbReference>
<evidence type="ECO:0000313" key="4">
    <source>
        <dbReference type="EMBL" id="KDR17724.1"/>
    </source>
</evidence>
<dbReference type="SUPFAM" id="SSF48403">
    <property type="entry name" value="Ankyrin repeat"/>
    <property type="match status" value="1"/>
</dbReference>
<dbReference type="Pfam" id="PF22945">
    <property type="entry name" value="LEM-3_GIY-YIG"/>
    <property type="match status" value="1"/>
</dbReference>
<feature type="repeat" description="ANK" evidence="1">
    <location>
        <begin position="89"/>
        <end position="121"/>
    </location>
</feature>
<dbReference type="CDD" id="cd10454">
    <property type="entry name" value="GIY-YIG_COG3680_Meta"/>
    <property type="match status" value="1"/>
</dbReference>
<dbReference type="InParanoid" id="A0A067R5W2"/>
<sequence>MSDDCESSKTFCAREVFLASALYDGLEDCNISHLKTILQNRDANPNVIIPKHGISPFHLAIGNESEDFAEEVTRLFLQYGGNPNVRSVDKQTPVHIAAAWGRARILRLLLLNGGDPWIHDSDDNSAFHYAYKEQHWNALELLQSFWLIDSYKVEDSDKEKYILTFEKVFVYGKNVAYEYRADSKPPCTPQTGSVTMRTRASYNAVSWVPKNGHNHQESVALITNHSSIIKDQINEGCSITTQELSSAVPEITVNGYPESKPYRVDVIPGEECNNYGHAAKCQMRDAPTPELEEESLKKGIQRDSPYNSSAAADVDLKEKVLEELKSHNLSTAEEILYNSEDRICEKCFQKLVPKYFPEISVDKSLNIIKNNENLPLKFVEVLNVENGNGLQAMGNKAAGVVSQTKTAIAKHKIPTIYECRARNIPLPVNVTVSESDVVTACKSHNIFTSHDDGCHRTGKGHGVFKYEWNNEIKDDRITDYCGSKLRNGFDVSSPEMIPEEEWLASQSCFDLSESSDYFTCDDIYPVVNITDISVRINGERTNHIKNNAYNSNGRTSPCTTASLSSSRSIDSFVSLSEEYKYSDEEGGVVLLETRFLVPAVSISDLRPEKVECKTADPPTPSRPQDEVCYTGQSTSSDTSIPSSLDYDTDVLRGKLKDNGYIPGPIVPTTKRLYLRKLLRLQRKPIQISAETKVYSPELQRTIQDFNWQKWLPDYQRLEKDVAQQFSQPEPLRRWREGITKSSFTYLLLDPRITNNLPCRAEFLSESQTWSTFLSSVFYIGKGKRSRPYSHLYQAFAVWNKKTVGKTNQKVQFILDIWKAGMGVVCLHVFQNVIPVEAYTHEASMMDAIDVRNLKNARCGEYYGAAATWTSHQKRMLGTYLLYRAMCIFLHEGERQLRPGDLG</sequence>
<proteinExistence type="predicted"/>
<dbReference type="GO" id="GO:0004520">
    <property type="term" value="F:DNA endonuclease activity"/>
    <property type="evidence" value="ECO:0007669"/>
    <property type="project" value="TreeGrafter"/>
</dbReference>
<reference evidence="4 5" key="1">
    <citation type="journal article" date="2014" name="Nat. Commun.">
        <title>Molecular traces of alternative social organization in a termite genome.</title>
        <authorList>
            <person name="Terrapon N."/>
            <person name="Li C."/>
            <person name="Robertson H.M."/>
            <person name="Ji L."/>
            <person name="Meng X."/>
            <person name="Booth W."/>
            <person name="Chen Z."/>
            <person name="Childers C.P."/>
            <person name="Glastad K.M."/>
            <person name="Gokhale K."/>
            <person name="Gowin J."/>
            <person name="Gronenberg W."/>
            <person name="Hermansen R.A."/>
            <person name="Hu H."/>
            <person name="Hunt B.G."/>
            <person name="Huylmans A.K."/>
            <person name="Khalil S.M."/>
            <person name="Mitchell R.D."/>
            <person name="Munoz-Torres M.C."/>
            <person name="Mustard J.A."/>
            <person name="Pan H."/>
            <person name="Reese J.T."/>
            <person name="Scharf M.E."/>
            <person name="Sun F."/>
            <person name="Vogel H."/>
            <person name="Xiao J."/>
            <person name="Yang W."/>
            <person name="Yang Z."/>
            <person name="Yang Z."/>
            <person name="Zhou J."/>
            <person name="Zhu J."/>
            <person name="Brent C.S."/>
            <person name="Elsik C.G."/>
            <person name="Goodisman M.A."/>
            <person name="Liberles D.A."/>
            <person name="Roe R.M."/>
            <person name="Vargo E.L."/>
            <person name="Vilcinskas A."/>
            <person name="Wang J."/>
            <person name="Bornberg-Bauer E."/>
            <person name="Korb J."/>
            <person name="Zhang G."/>
            <person name="Liebig J."/>
        </authorList>
    </citation>
    <scope>NUCLEOTIDE SEQUENCE [LARGE SCALE GENOMIC DNA]</scope>
    <source>
        <tissue evidence="4">Whole organism</tissue>
    </source>
</reference>
<dbReference type="Gene3D" id="1.25.40.20">
    <property type="entry name" value="Ankyrin repeat-containing domain"/>
    <property type="match status" value="1"/>
</dbReference>
<dbReference type="InterPro" id="IPR003887">
    <property type="entry name" value="LEM_dom"/>
</dbReference>
<dbReference type="PROSITE" id="PS50088">
    <property type="entry name" value="ANK_REPEAT"/>
    <property type="match status" value="2"/>
</dbReference>
<dbReference type="FunCoup" id="A0A067R5W2">
    <property type="interactions" value="433"/>
</dbReference>
<dbReference type="InterPro" id="IPR002110">
    <property type="entry name" value="Ankyrin_rpt"/>
</dbReference>
<dbReference type="GO" id="GO:0005654">
    <property type="term" value="C:nucleoplasm"/>
    <property type="evidence" value="ECO:0007669"/>
    <property type="project" value="TreeGrafter"/>
</dbReference>
<dbReference type="Gene3D" id="1.10.720.40">
    <property type="match status" value="1"/>
</dbReference>
<feature type="repeat" description="ANK" evidence="1">
    <location>
        <begin position="52"/>
        <end position="88"/>
    </location>
</feature>
<evidence type="ECO:0000256" key="2">
    <source>
        <dbReference type="SAM" id="MobiDB-lite"/>
    </source>
</evidence>
<dbReference type="SUPFAM" id="SSF63451">
    <property type="entry name" value="LEM domain"/>
    <property type="match status" value="1"/>
</dbReference>
<dbReference type="Pfam" id="PF03020">
    <property type="entry name" value="LEM"/>
    <property type="match status" value="1"/>
</dbReference>
<dbReference type="Proteomes" id="UP000027135">
    <property type="component" value="Unassembled WGS sequence"/>
</dbReference>
<name>A0A067R5W2_ZOONE</name>